<dbReference type="Proteomes" id="UP001152885">
    <property type="component" value="Unassembled WGS sequence"/>
</dbReference>
<proteinExistence type="predicted"/>
<organism evidence="8 9">
    <name type="scientific">Candida verbasci</name>
    <dbReference type="NCBI Taxonomy" id="1227364"/>
    <lineage>
        <taxon>Eukaryota</taxon>
        <taxon>Fungi</taxon>
        <taxon>Dikarya</taxon>
        <taxon>Ascomycota</taxon>
        <taxon>Saccharomycotina</taxon>
        <taxon>Pichiomycetes</taxon>
        <taxon>Debaryomycetaceae</taxon>
        <taxon>Candida/Lodderomyces clade</taxon>
        <taxon>Candida</taxon>
    </lineage>
</organism>
<evidence type="ECO:0000256" key="1">
    <source>
        <dbReference type="ARBA" id="ARBA00004141"/>
    </source>
</evidence>
<dbReference type="InterPro" id="IPR010658">
    <property type="entry name" value="Nodulin-like"/>
</dbReference>
<feature type="transmembrane region" description="Helical" evidence="5">
    <location>
        <begin position="482"/>
        <end position="501"/>
    </location>
</feature>
<feature type="transmembrane region" description="Helical" evidence="5">
    <location>
        <begin position="198"/>
        <end position="217"/>
    </location>
</feature>
<accession>A0A9W4TXR5</accession>
<evidence type="ECO:0000313" key="9">
    <source>
        <dbReference type="Proteomes" id="UP001152885"/>
    </source>
</evidence>
<feature type="transmembrane region" description="Helical" evidence="5">
    <location>
        <begin position="237"/>
        <end position="254"/>
    </location>
</feature>
<feature type="transmembrane region" description="Helical" evidence="5">
    <location>
        <begin position="357"/>
        <end position="378"/>
    </location>
</feature>
<dbReference type="Pfam" id="PF07106">
    <property type="entry name" value="WHD_TBPIP"/>
    <property type="match status" value="1"/>
</dbReference>
<dbReference type="OrthoDB" id="410267at2759"/>
<feature type="transmembrane region" description="Helical" evidence="5">
    <location>
        <begin position="399"/>
        <end position="417"/>
    </location>
</feature>
<evidence type="ECO:0000256" key="2">
    <source>
        <dbReference type="ARBA" id="ARBA00022692"/>
    </source>
</evidence>
<feature type="transmembrane region" description="Helical" evidence="5">
    <location>
        <begin position="513"/>
        <end position="533"/>
    </location>
</feature>
<feature type="transmembrane region" description="Helical" evidence="5">
    <location>
        <begin position="296"/>
        <end position="320"/>
    </location>
</feature>
<protein>
    <recommendedName>
        <fullName evidence="10">Nodulin-like domain-containing protein</fullName>
    </recommendedName>
</protein>
<keyword evidence="2 5" id="KW-0812">Transmembrane</keyword>
<dbReference type="PANTHER" id="PTHR21576:SF158">
    <property type="entry name" value="RIBOSOMAL RNA-PROCESSING PROTEIN 12-LIKE CONSERVED DOMAIN-CONTAINING PROTEIN"/>
    <property type="match status" value="1"/>
</dbReference>
<dbReference type="AlphaFoldDB" id="A0A9W4TXR5"/>
<dbReference type="GO" id="GO:0000329">
    <property type="term" value="C:fungal-type vacuole membrane"/>
    <property type="evidence" value="ECO:0007669"/>
    <property type="project" value="TreeGrafter"/>
</dbReference>
<evidence type="ECO:0000259" key="7">
    <source>
        <dbReference type="Pfam" id="PF07106"/>
    </source>
</evidence>
<dbReference type="InterPro" id="IPR036259">
    <property type="entry name" value="MFS_trans_sf"/>
</dbReference>
<keyword evidence="9" id="KW-1185">Reference proteome</keyword>
<evidence type="ECO:0008006" key="10">
    <source>
        <dbReference type="Google" id="ProtNLM"/>
    </source>
</evidence>
<evidence type="ECO:0000259" key="6">
    <source>
        <dbReference type="Pfam" id="PF06813"/>
    </source>
</evidence>
<sequence>MSPKLNNEDGKQLVLDYMRLQYRPYSINDIQLNLHNQFTKNKLVSVLDELVNDRELVSKTIGKTTYYVYKEIIPEENDINVDEIKEEHTALSQHISDLKLWLQKIYSTPTNTQLINMVESSSTTFENLLDQLKSFEDQPTKNLDNYVIKITKMKKARRELLIDLVTTLVQQQQQQQLLSLHPYFLTYVSMISRNVQRVFVLLSCTFLGLICGTLYLYSSYSPQLAKQLGYTVSDSSYIALFGTIGLAVAGPISGNIVDKKGYSVSISIGGILLILGYSGLKKQFDLQWSNLNLSSFWLFSIGLGSTFINNACLKCCAISFPSIRGVATSLPLALYGLSALFYSVIASIFYPNDTSKYLGFLTYSIMVILIICFPYIYLADLEHKRKNKNSKTKYIANDYLFSNFKFWLIFSILGILASIGQMYIYSVGYMVKALIVSGDAILIQQNQQFQVGLISIANCIGRIISGVLGDIISQSFDKSRSWLLFLPAIGLTLTQIISYNLTDVLNLPINSVLIGFFYGFTFCIIPIIVGDLFGIENFSFNWGVVSLAPIIPSFYFTSLFGKIYDYNSQMLENTVVCSLGNLCYNQIFKLTGVASGMSILITILLNLKLKKKITALPLASLEKNKI</sequence>
<feature type="transmembrane region" description="Helical" evidence="5">
    <location>
        <begin position="540"/>
        <end position="561"/>
    </location>
</feature>
<dbReference type="EMBL" id="CANTUO010000004">
    <property type="protein sequence ID" value="CAI5759110.1"/>
    <property type="molecule type" value="Genomic_DNA"/>
</dbReference>
<comment type="subcellular location">
    <subcellularLocation>
        <location evidence="1">Membrane</location>
        <topology evidence="1">Multi-pass membrane protein</topology>
    </subcellularLocation>
</comment>
<dbReference type="PANTHER" id="PTHR21576">
    <property type="entry name" value="UNCHARACTERIZED NODULIN-LIKE PROTEIN"/>
    <property type="match status" value="1"/>
</dbReference>
<dbReference type="InterPro" id="IPR010776">
    <property type="entry name" value="Hop2_WH_dom"/>
</dbReference>
<comment type="caution">
    <text evidence="8">The sequence shown here is derived from an EMBL/GenBank/DDBJ whole genome shotgun (WGS) entry which is preliminary data.</text>
</comment>
<name>A0A9W4TXR5_9ASCO</name>
<evidence type="ECO:0000256" key="4">
    <source>
        <dbReference type="ARBA" id="ARBA00023136"/>
    </source>
</evidence>
<reference evidence="8" key="1">
    <citation type="submission" date="2022-12" db="EMBL/GenBank/DDBJ databases">
        <authorList>
            <person name="Brejova B."/>
        </authorList>
    </citation>
    <scope>NUCLEOTIDE SEQUENCE</scope>
</reference>
<dbReference type="SUPFAM" id="SSF103473">
    <property type="entry name" value="MFS general substrate transporter"/>
    <property type="match status" value="1"/>
</dbReference>
<feature type="domain" description="Homologous-pairing protein 2 winged helix" evidence="7">
    <location>
        <begin position="10"/>
        <end position="69"/>
    </location>
</feature>
<evidence type="ECO:0000256" key="3">
    <source>
        <dbReference type="ARBA" id="ARBA00022989"/>
    </source>
</evidence>
<feature type="transmembrane region" description="Helical" evidence="5">
    <location>
        <begin position="587"/>
        <end position="607"/>
    </location>
</feature>
<feature type="domain" description="Nodulin-like" evidence="6">
    <location>
        <begin position="199"/>
        <end position="435"/>
    </location>
</feature>
<evidence type="ECO:0000256" key="5">
    <source>
        <dbReference type="SAM" id="Phobius"/>
    </source>
</evidence>
<evidence type="ECO:0000313" key="8">
    <source>
        <dbReference type="EMBL" id="CAI5759110.1"/>
    </source>
</evidence>
<keyword evidence="3 5" id="KW-1133">Transmembrane helix</keyword>
<gene>
    <name evidence="8" type="ORF">CANVERA_P3619</name>
</gene>
<dbReference type="InterPro" id="IPR036388">
    <property type="entry name" value="WH-like_DNA-bd_sf"/>
</dbReference>
<feature type="transmembrane region" description="Helical" evidence="5">
    <location>
        <begin position="332"/>
        <end position="351"/>
    </location>
</feature>
<dbReference type="Gene3D" id="1.10.10.10">
    <property type="entry name" value="Winged helix-like DNA-binding domain superfamily/Winged helix DNA-binding domain"/>
    <property type="match status" value="1"/>
</dbReference>
<dbReference type="Pfam" id="PF06813">
    <property type="entry name" value="Nodulin-like"/>
    <property type="match status" value="1"/>
</dbReference>
<dbReference type="Gene3D" id="1.20.1250.20">
    <property type="entry name" value="MFS general substrate transporter like domains"/>
    <property type="match status" value="1"/>
</dbReference>
<feature type="transmembrane region" description="Helical" evidence="5">
    <location>
        <begin position="261"/>
        <end position="280"/>
    </location>
</feature>
<keyword evidence="4 5" id="KW-0472">Membrane</keyword>